<dbReference type="InterPro" id="IPR016039">
    <property type="entry name" value="Thiolase-like"/>
</dbReference>
<dbReference type="GO" id="GO:0005829">
    <property type="term" value="C:cytosol"/>
    <property type="evidence" value="ECO:0007669"/>
    <property type="project" value="TreeGrafter"/>
</dbReference>
<dbReference type="EMBL" id="VTES01000006">
    <property type="protein sequence ID" value="TYS60618.1"/>
    <property type="molecule type" value="Genomic_DNA"/>
</dbReference>
<comment type="similarity">
    <text evidence="1 3">Belongs to the thiolase-like superfamily. Beta-ketoacyl-ACP synthases family.</text>
</comment>
<reference evidence="5 6" key="1">
    <citation type="submission" date="2019-08" db="EMBL/GenBank/DDBJ databases">
        <title>Bacillus genomes from the desert of Cuatro Cienegas, Coahuila.</title>
        <authorList>
            <person name="Olmedo-Alvarez G."/>
        </authorList>
    </citation>
    <scope>NUCLEOTIDE SEQUENCE [LARGE SCALE GENOMIC DNA]</scope>
    <source>
        <strain evidence="5 6">CH37_1T</strain>
    </source>
</reference>
<feature type="domain" description="Ketosynthase family 3 (KS3)" evidence="4">
    <location>
        <begin position="29"/>
        <end position="411"/>
    </location>
</feature>
<dbReference type="Pfam" id="PF00109">
    <property type="entry name" value="ketoacyl-synt"/>
    <property type="match status" value="1"/>
</dbReference>
<protein>
    <submittedName>
        <fullName evidence="5">Beta-ketoacyl-[acyl-carrier-protein] synthase family protein</fullName>
    </submittedName>
</protein>
<dbReference type="InterPro" id="IPR000794">
    <property type="entry name" value="Beta-ketoacyl_synthase"/>
</dbReference>
<name>A0A5D4SED7_9BACI</name>
<dbReference type="InterPro" id="IPR020841">
    <property type="entry name" value="PKS_Beta-ketoAc_synthase_dom"/>
</dbReference>
<dbReference type="SUPFAM" id="SSF53901">
    <property type="entry name" value="Thiolase-like"/>
    <property type="match status" value="2"/>
</dbReference>
<dbReference type="GO" id="GO:0006633">
    <property type="term" value="P:fatty acid biosynthetic process"/>
    <property type="evidence" value="ECO:0007669"/>
    <property type="project" value="TreeGrafter"/>
</dbReference>
<dbReference type="PANTHER" id="PTHR11712:SF325">
    <property type="entry name" value="3-OXOACYL-(ACYL-CARRIER-PROTEIN) SYNTHASE II FABF"/>
    <property type="match status" value="1"/>
</dbReference>
<evidence type="ECO:0000256" key="1">
    <source>
        <dbReference type="ARBA" id="ARBA00008467"/>
    </source>
</evidence>
<dbReference type="Pfam" id="PF02801">
    <property type="entry name" value="Ketoacyl-synt_C"/>
    <property type="match status" value="1"/>
</dbReference>
<dbReference type="PROSITE" id="PS52004">
    <property type="entry name" value="KS3_2"/>
    <property type="match status" value="1"/>
</dbReference>
<dbReference type="PANTHER" id="PTHR11712">
    <property type="entry name" value="POLYKETIDE SYNTHASE-RELATED"/>
    <property type="match status" value="1"/>
</dbReference>
<dbReference type="InterPro" id="IPR014031">
    <property type="entry name" value="Ketoacyl_synth_C"/>
</dbReference>
<dbReference type="AlphaFoldDB" id="A0A5D4SED7"/>
<gene>
    <name evidence="5" type="ORF">FZD47_20640</name>
</gene>
<evidence type="ECO:0000313" key="6">
    <source>
        <dbReference type="Proteomes" id="UP000323732"/>
    </source>
</evidence>
<evidence type="ECO:0000256" key="2">
    <source>
        <dbReference type="ARBA" id="ARBA00022679"/>
    </source>
</evidence>
<sequence>MIFFKGQMSLSQIFRYYGKNNYKLSGCSFLKVLVSGTSTINSIGKNSKDFWNNLLLGTSGIQPFTKYDVQTNYGIIQDLESYTTPGTNNLGRATSLLLTGIEDALHSSGIHLEGLEKDRVGISIGTTMGELGKHEDIVFGQSQSKLKGKPYSLTDTVAEYLGFKGPRWTNTNACAAGNYAIARAYEEIQHGRADVMIAGGVDAFSITAYAGFNSLRALTPDLCRPFDSKRKGLVLGEGVGILILESEKHFNKRMGGNALASIIGYGLTTDAYHLTKPDPKAKGAIKAMTNAMEMANVVPEQIKYVNSHGTGTPSNDLMESNALHEVFGAGMKTSSIKANIGHTLGAASAIEAVTCILALNEGFIPPTINLIEKDPNISADVFTKAQKFKEKYIMSNSYAFGGINSSLIIERV</sequence>
<comment type="caution">
    <text evidence="5">The sequence shown here is derived from an EMBL/GenBank/DDBJ whole genome shotgun (WGS) entry which is preliminary data.</text>
</comment>
<evidence type="ECO:0000259" key="4">
    <source>
        <dbReference type="PROSITE" id="PS52004"/>
    </source>
</evidence>
<accession>A0A5D4SED7</accession>
<dbReference type="InterPro" id="IPR014030">
    <property type="entry name" value="Ketoacyl_synth_N"/>
</dbReference>
<dbReference type="Gene3D" id="3.40.47.10">
    <property type="match status" value="1"/>
</dbReference>
<proteinExistence type="inferred from homology"/>
<evidence type="ECO:0000256" key="3">
    <source>
        <dbReference type="RuleBase" id="RU003694"/>
    </source>
</evidence>
<keyword evidence="2 3" id="KW-0808">Transferase</keyword>
<dbReference type="SMART" id="SM00825">
    <property type="entry name" value="PKS_KS"/>
    <property type="match status" value="1"/>
</dbReference>
<organism evidence="5 6">
    <name type="scientific">Bacillus infantis</name>
    <dbReference type="NCBI Taxonomy" id="324767"/>
    <lineage>
        <taxon>Bacteria</taxon>
        <taxon>Bacillati</taxon>
        <taxon>Bacillota</taxon>
        <taxon>Bacilli</taxon>
        <taxon>Bacillales</taxon>
        <taxon>Bacillaceae</taxon>
        <taxon>Bacillus</taxon>
    </lineage>
</organism>
<dbReference type="Proteomes" id="UP000323732">
    <property type="component" value="Unassembled WGS sequence"/>
</dbReference>
<dbReference type="CDD" id="cd00834">
    <property type="entry name" value="KAS_I_II"/>
    <property type="match status" value="1"/>
</dbReference>
<evidence type="ECO:0000313" key="5">
    <source>
        <dbReference type="EMBL" id="TYS60618.1"/>
    </source>
</evidence>
<dbReference type="GO" id="GO:0004315">
    <property type="term" value="F:3-oxoacyl-[acyl-carrier-protein] synthase activity"/>
    <property type="evidence" value="ECO:0007669"/>
    <property type="project" value="TreeGrafter"/>
</dbReference>